<evidence type="ECO:0000313" key="2">
    <source>
        <dbReference type="EMBL" id="QTH70900.1"/>
    </source>
</evidence>
<reference evidence="2" key="1">
    <citation type="submission" date="2021-03" db="EMBL/GenBank/DDBJ databases">
        <title>Complete Genome of Pseudoalteromonas xiamenensis STKMTI.2, a new potential marine bacterium producing anti-Vibrio compounds.</title>
        <authorList>
            <person name="Handayani D.P."/>
            <person name="Isnansetyo A."/>
            <person name="Istiqomah I."/>
            <person name="Jumina J."/>
        </authorList>
    </citation>
    <scope>NUCLEOTIDE SEQUENCE</scope>
    <source>
        <strain evidence="2">STKMTI.2</strain>
    </source>
</reference>
<dbReference type="RefSeq" id="WP_208842509.1">
    <property type="nucleotide sequence ID" value="NZ_CP072133.1"/>
</dbReference>
<evidence type="ECO:0000256" key="1">
    <source>
        <dbReference type="SAM" id="SignalP"/>
    </source>
</evidence>
<protein>
    <submittedName>
        <fullName evidence="2">Uncharacterized protein</fullName>
    </submittedName>
</protein>
<dbReference type="Proteomes" id="UP000664904">
    <property type="component" value="Chromosome"/>
</dbReference>
<keyword evidence="3" id="KW-1185">Reference proteome</keyword>
<dbReference type="EMBL" id="CP072133">
    <property type="protein sequence ID" value="QTH70900.1"/>
    <property type="molecule type" value="Genomic_DNA"/>
</dbReference>
<feature type="signal peptide" evidence="1">
    <location>
        <begin position="1"/>
        <end position="19"/>
    </location>
</feature>
<evidence type="ECO:0000313" key="3">
    <source>
        <dbReference type="Proteomes" id="UP000664904"/>
    </source>
</evidence>
<name>A0A975HMB9_9GAMM</name>
<sequence length="160" mass="18193">MKKFFIGAFLFFVSLPSFAEFELPGKGVIRYSTGVEKPFNFGFAWSPVEDKFTIGSKAYNMDLPESYSVAITLSKDDSQVWVQEFAQSFIEGFDWEIGDHKIILRKATFAQPVKGNYVLSLDGVDYFLMKNNISITFNFEHRGLTSVHLEGVTKDMGTKR</sequence>
<dbReference type="KEGG" id="pxi:J5O05_13520"/>
<gene>
    <name evidence="2" type="ORF">J5O05_13520</name>
</gene>
<dbReference type="AlphaFoldDB" id="A0A975HMB9"/>
<feature type="chain" id="PRO_5038099591" evidence="1">
    <location>
        <begin position="20"/>
        <end position="160"/>
    </location>
</feature>
<proteinExistence type="predicted"/>
<keyword evidence="1" id="KW-0732">Signal</keyword>
<organism evidence="2 3">
    <name type="scientific">Pseudoalteromonas xiamenensis</name>
    <dbReference type="NCBI Taxonomy" id="882626"/>
    <lineage>
        <taxon>Bacteria</taxon>
        <taxon>Pseudomonadati</taxon>
        <taxon>Pseudomonadota</taxon>
        <taxon>Gammaproteobacteria</taxon>
        <taxon>Alteromonadales</taxon>
        <taxon>Pseudoalteromonadaceae</taxon>
        <taxon>Pseudoalteromonas</taxon>
    </lineage>
</organism>
<accession>A0A975HMB9</accession>